<gene>
    <name evidence="1" type="ORF">CJP74_01590</name>
</gene>
<dbReference type="Proteomes" id="UP000266258">
    <property type="component" value="Unassembled WGS sequence"/>
</dbReference>
<dbReference type="EMBL" id="NRJH01000013">
    <property type="protein sequence ID" value="RIY33585.1"/>
    <property type="molecule type" value="Genomic_DNA"/>
</dbReference>
<proteinExistence type="predicted"/>
<accession>A0A3A1Y7J7</accession>
<comment type="caution">
    <text evidence="1">The sequence shown here is derived from an EMBL/GenBank/DDBJ whole genome shotgun (WGS) entry which is preliminary data.</text>
</comment>
<name>A0A3A1Y7J7_9GAMM</name>
<evidence type="ECO:0000313" key="2">
    <source>
        <dbReference type="Proteomes" id="UP000266258"/>
    </source>
</evidence>
<reference evidence="1 2" key="1">
    <citation type="submission" date="2017-08" db="EMBL/GenBank/DDBJ databases">
        <title>Reclassification of Bisgaard taxon 37 and 44.</title>
        <authorList>
            <person name="Christensen H."/>
        </authorList>
    </citation>
    <scope>NUCLEOTIDE SEQUENCE [LARGE SCALE GENOMIC DNA]</scope>
    <source>
        <strain evidence="1 2">B96_4</strain>
    </source>
</reference>
<dbReference type="AlphaFoldDB" id="A0A3A1Y7J7"/>
<keyword evidence="2" id="KW-1185">Reference proteome</keyword>
<dbReference type="RefSeq" id="WP_119496530.1">
    <property type="nucleotide sequence ID" value="NZ_NRJH01000013.1"/>
</dbReference>
<protein>
    <submittedName>
        <fullName evidence="1">Uncharacterized protein</fullName>
    </submittedName>
</protein>
<organism evidence="1 2">
    <name type="scientific">Psittacicella melopsittaci</name>
    <dbReference type="NCBI Taxonomy" id="2028576"/>
    <lineage>
        <taxon>Bacteria</taxon>
        <taxon>Pseudomonadati</taxon>
        <taxon>Pseudomonadota</taxon>
        <taxon>Gammaproteobacteria</taxon>
        <taxon>Pasteurellales</taxon>
        <taxon>Psittacicellaceae</taxon>
        <taxon>Psittacicella</taxon>
    </lineage>
</organism>
<dbReference type="OrthoDB" id="5670317at2"/>
<evidence type="ECO:0000313" key="1">
    <source>
        <dbReference type="EMBL" id="RIY33585.1"/>
    </source>
</evidence>
<sequence length="717" mass="80313">MHKFLQTPLTQKLPKFVLGDAPLFNFQPYNEAFTTFARVDLELLEQDWYFFNLLAQLGYLAPAEQLAPGTKLNAEQELCLQYWQQMAQHLQEQVQADYKVAQVPNLLNLLTPATYVEQATLTPALLPEKISPRAYLFLALSLPYLGEKLSPSQVEQALSMRCLFNHLLCQVYQGSQDSDVLLNEYQDTNQWVLVVSDQAKLTPDWQARLEGILTALQGRSQVLANPQLLEAAKALEKQDRSDLANFWRAQNYYRQQYLIAVEDYAQSLEQNYATADRLMRTAVIALDNQFELEAEFEASTGLGFIASQSWSQNLPNFNKPQAQSLHFLHSLNGASQGAYLLNLAALANLKVQALAPAEQAFGIYAQIEQQELGKLKSKLKNYRITYPQASVSLDPFGAWFVAQEQRAVLAQAQPSLAQVPSTAEQKLAVAQYQRTLPGYNYSGNYLGQGYDYLATCKHLVLSYMPASQSQFDLFNQLGRADLQGFISTSPELALGNFYKQPHTLNFVPVPLQAKFSQDEQVLAGNFFTPQTLIALFAQLSKQNDILAHDYILVCQTTSRFATNWYGQLNQQLALIFAQELPPVIALGGQDLGQTVKPEQLSAFLVQKQALASLIERLEASQDLEVYCLEQELVTRASGQSSSSTQAKVVNLGQDAQLATRPITLNAKQFKLLAQSLDLTPKELRKYILSESKKGAKTTYTFAFTQLIEQHYGKSSSV</sequence>